<dbReference type="EMBL" id="BAAAFG010000016">
    <property type="protein sequence ID" value="GAA0873385.1"/>
    <property type="molecule type" value="Genomic_DNA"/>
</dbReference>
<name>A0ABN1MJQ4_9FLAO</name>
<dbReference type="InterPro" id="IPR032710">
    <property type="entry name" value="NTF2-like_dom_sf"/>
</dbReference>
<reference evidence="2 3" key="1">
    <citation type="journal article" date="2019" name="Int. J. Syst. Evol. Microbiol.">
        <title>The Global Catalogue of Microorganisms (GCM) 10K type strain sequencing project: providing services to taxonomists for standard genome sequencing and annotation.</title>
        <authorList>
            <consortium name="The Broad Institute Genomics Platform"/>
            <consortium name="The Broad Institute Genome Sequencing Center for Infectious Disease"/>
            <person name="Wu L."/>
            <person name="Ma J."/>
        </authorList>
    </citation>
    <scope>NUCLEOTIDE SEQUENCE [LARGE SCALE GENOMIC DNA]</scope>
    <source>
        <strain evidence="2 3">JCM 16082</strain>
    </source>
</reference>
<comment type="caution">
    <text evidence="2">The sequence shown here is derived from an EMBL/GenBank/DDBJ whole genome shotgun (WGS) entry which is preliminary data.</text>
</comment>
<proteinExistence type="predicted"/>
<evidence type="ECO:0000259" key="1">
    <source>
        <dbReference type="Pfam" id="PF20409"/>
    </source>
</evidence>
<dbReference type="InterPro" id="IPR046860">
    <property type="entry name" value="SnoaL_5"/>
</dbReference>
<dbReference type="Gene3D" id="3.10.450.50">
    <property type="match status" value="1"/>
</dbReference>
<feature type="domain" description="SnoaL-like" evidence="1">
    <location>
        <begin position="21"/>
        <end position="137"/>
    </location>
</feature>
<dbReference type="Proteomes" id="UP001500507">
    <property type="component" value="Unassembled WGS sequence"/>
</dbReference>
<accession>A0ABN1MJQ4</accession>
<organism evidence="2 3">
    <name type="scientific">Gangjinia marincola</name>
    <dbReference type="NCBI Taxonomy" id="578463"/>
    <lineage>
        <taxon>Bacteria</taxon>
        <taxon>Pseudomonadati</taxon>
        <taxon>Bacteroidota</taxon>
        <taxon>Flavobacteriia</taxon>
        <taxon>Flavobacteriales</taxon>
        <taxon>Flavobacteriaceae</taxon>
        <taxon>Gangjinia</taxon>
    </lineage>
</organism>
<protein>
    <recommendedName>
        <fullName evidence="1">SnoaL-like domain-containing protein</fullName>
    </recommendedName>
</protein>
<sequence>MVICQHLRMVNLNKIKNRNKMTNQEVANRLVSLLREGKFETVYEELFHEDAHHIEPQSEHFADVKGLEAIRAKDKAMQENIAGAEGLEVGDAIVAKNYIAIPYKMTVILKDGNKWPLDEIIVYRVENAKILSEQFFY</sequence>
<gene>
    <name evidence="2" type="ORF">GCM10009117_25320</name>
</gene>
<evidence type="ECO:0000313" key="2">
    <source>
        <dbReference type="EMBL" id="GAA0873385.1"/>
    </source>
</evidence>
<keyword evidence="3" id="KW-1185">Reference proteome</keyword>
<evidence type="ECO:0000313" key="3">
    <source>
        <dbReference type="Proteomes" id="UP001500507"/>
    </source>
</evidence>
<dbReference type="SUPFAM" id="SSF54427">
    <property type="entry name" value="NTF2-like"/>
    <property type="match status" value="1"/>
</dbReference>
<dbReference type="Pfam" id="PF20409">
    <property type="entry name" value="SnoaL_5"/>
    <property type="match status" value="1"/>
</dbReference>